<protein>
    <submittedName>
        <fullName evidence="2">Uncharacterized protein</fullName>
    </submittedName>
</protein>
<keyword evidence="3" id="KW-1185">Reference proteome</keyword>
<organism evidence="2 3">
    <name type="scientific">Phaeomoniella chlamydospora</name>
    <name type="common">Phaeoacremonium chlamydosporum</name>
    <dbReference type="NCBI Taxonomy" id="158046"/>
    <lineage>
        <taxon>Eukaryota</taxon>
        <taxon>Fungi</taxon>
        <taxon>Dikarya</taxon>
        <taxon>Ascomycota</taxon>
        <taxon>Pezizomycotina</taxon>
        <taxon>Eurotiomycetes</taxon>
        <taxon>Chaetothyriomycetidae</taxon>
        <taxon>Phaeomoniellales</taxon>
        <taxon>Phaeomoniellaceae</taxon>
        <taxon>Phaeomoniella</taxon>
    </lineage>
</organism>
<evidence type="ECO:0000256" key="1">
    <source>
        <dbReference type="SAM" id="MobiDB-lite"/>
    </source>
</evidence>
<feature type="region of interest" description="Disordered" evidence="1">
    <location>
        <begin position="1"/>
        <end position="81"/>
    </location>
</feature>
<dbReference type="AlphaFoldDB" id="A0A0G2EJZ6"/>
<proteinExistence type="predicted"/>
<dbReference type="EMBL" id="LCWF01000074">
    <property type="protein sequence ID" value="KKY22689.1"/>
    <property type="molecule type" value="Genomic_DNA"/>
</dbReference>
<accession>A0A0G2EJZ6</accession>
<reference evidence="2 3" key="2">
    <citation type="submission" date="2015-05" db="EMBL/GenBank/DDBJ databases">
        <authorList>
            <person name="Morales-Cruz A."/>
            <person name="Amrine K.C."/>
            <person name="Cantu D."/>
        </authorList>
    </citation>
    <scope>NUCLEOTIDE SEQUENCE [LARGE SCALE GENOMIC DNA]</scope>
    <source>
        <strain evidence="2">UCRPC4</strain>
    </source>
</reference>
<evidence type="ECO:0000313" key="3">
    <source>
        <dbReference type="Proteomes" id="UP000053317"/>
    </source>
</evidence>
<sequence>MTSKFTDGSGDIGLMTEPALASGMDLQLDETGDQSDTTEKGDQDDTTESFSDDVETMYPSQDRNAPAIDSGPSGKRKEPVDAANPYSAWLHMHNPSKRAHIEGRHESDLPAMQELVVLSSSPPPPSGDGSDVSSKVETLTGVDLQLRQLLDHNKIFMEEHYANLHKQVVKISRDSASQVEIYCLQMRVLRGKLREKKATIDRLEAVNNLRRSKLQKVKTERRHLLTKLEIASSTINQLRAEVSQPQTEAVAKRGCEACQARHRGDED</sequence>
<feature type="compositionally biased region" description="Acidic residues" evidence="1">
    <location>
        <begin position="44"/>
        <end position="55"/>
    </location>
</feature>
<name>A0A0G2EJZ6_PHACM</name>
<dbReference type="Proteomes" id="UP000053317">
    <property type="component" value="Unassembled WGS sequence"/>
</dbReference>
<evidence type="ECO:0000313" key="2">
    <source>
        <dbReference type="EMBL" id="KKY22689.1"/>
    </source>
</evidence>
<gene>
    <name evidence="2" type="ORF">UCRPC4_g03192</name>
</gene>
<comment type="caution">
    <text evidence="2">The sequence shown here is derived from an EMBL/GenBank/DDBJ whole genome shotgun (WGS) entry which is preliminary data.</text>
</comment>
<reference evidence="2 3" key="1">
    <citation type="submission" date="2015-05" db="EMBL/GenBank/DDBJ databases">
        <title>Distinctive expansion of gene families associated with plant cell wall degradation and secondary metabolism in the genomes of grapevine trunk pathogens.</title>
        <authorList>
            <person name="Lawrence D.P."/>
            <person name="Travadon R."/>
            <person name="Rolshausen P.E."/>
            <person name="Baumgartner K."/>
        </authorList>
    </citation>
    <scope>NUCLEOTIDE SEQUENCE [LARGE SCALE GENOMIC DNA]</scope>
    <source>
        <strain evidence="2">UCRPC4</strain>
    </source>
</reference>